<proteinExistence type="predicted"/>
<dbReference type="RefSeq" id="WP_053819802.1">
    <property type="nucleotide sequence ID" value="NZ_CP006911.1"/>
</dbReference>
<dbReference type="OrthoDB" id="9808881at2"/>
<evidence type="ECO:0000313" key="4">
    <source>
        <dbReference type="Proteomes" id="UP000068905"/>
    </source>
</evidence>
<keyword evidence="4" id="KW-1185">Reference proteome</keyword>
<name>A0A0M5KRM1_9GAMM</name>
<dbReference type="InterPro" id="IPR036063">
    <property type="entry name" value="Smr_dom_sf"/>
</dbReference>
<evidence type="ECO:0000259" key="2">
    <source>
        <dbReference type="PROSITE" id="PS50828"/>
    </source>
</evidence>
<dbReference type="AlphaFoldDB" id="A0A0M5KRM1"/>
<dbReference type="SMART" id="SM00463">
    <property type="entry name" value="SMR"/>
    <property type="match status" value="1"/>
</dbReference>
<evidence type="ECO:0000256" key="1">
    <source>
        <dbReference type="SAM" id="MobiDB-lite"/>
    </source>
</evidence>
<dbReference type="InterPro" id="IPR002625">
    <property type="entry name" value="Smr_dom"/>
</dbReference>
<dbReference type="Gene3D" id="3.30.1370.110">
    <property type="match status" value="1"/>
</dbReference>
<dbReference type="GO" id="GO:0004520">
    <property type="term" value="F:DNA endonuclease activity"/>
    <property type="evidence" value="ECO:0007669"/>
    <property type="project" value="TreeGrafter"/>
</dbReference>
<dbReference type="PROSITE" id="PS50828">
    <property type="entry name" value="SMR"/>
    <property type="match status" value="1"/>
</dbReference>
<dbReference type="KEGG" id="tsn:W908_02615"/>
<evidence type="ECO:0000313" key="3">
    <source>
        <dbReference type="EMBL" id="ALE01590.1"/>
    </source>
</evidence>
<feature type="domain" description="Smr" evidence="2">
    <location>
        <begin position="82"/>
        <end position="161"/>
    </location>
</feature>
<feature type="region of interest" description="Disordered" evidence="1">
    <location>
        <begin position="1"/>
        <end position="36"/>
    </location>
</feature>
<dbReference type="SUPFAM" id="SSF160443">
    <property type="entry name" value="SMR domain-like"/>
    <property type="match status" value="1"/>
</dbReference>
<accession>A0A0M5KRM1</accession>
<organism evidence="3 4">
    <name type="scientific">Candidatus Pseudothioglobus singularis PS1</name>
    <dbReference type="NCBI Taxonomy" id="1125411"/>
    <lineage>
        <taxon>Bacteria</taxon>
        <taxon>Pseudomonadati</taxon>
        <taxon>Pseudomonadota</taxon>
        <taxon>Gammaproteobacteria</taxon>
        <taxon>Candidatus Pseudothioglobaceae</taxon>
        <taxon>Candidatus Pseudothioglobus</taxon>
    </lineage>
</organism>
<dbReference type="PANTHER" id="PTHR35562:SF2">
    <property type="entry name" value="DNA ENDONUCLEASE SMRA-RELATED"/>
    <property type="match status" value="1"/>
</dbReference>
<dbReference type="PANTHER" id="PTHR35562">
    <property type="entry name" value="DNA ENDONUCLEASE SMRA-RELATED"/>
    <property type="match status" value="1"/>
</dbReference>
<dbReference type="Proteomes" id="UP000068905">
    <property type="component" value="Chromosome"/>
</dbReference>
<protein>
    <recommendedName>
        <fullName evidence="2">Smr domain-containing protein</fullName>
    </recommendedName>
</protein>
<dbReference type="EMBL" id="CP006911">
    <property type="protein sequence ID" value="ALE01590.1"/>
    <property type="molecule type" value="Genomic_DNA"/>
</dbReference>
<gene>
    <name evidence="3" type="ORF">W908_02615</name>
</gene>
<dbReference type="STRING" id="1125411.W908_02615"/>
<dbReference type="Pfam" id="PF01713">
    <property type="entry name" value="Smr"/>
    <property type="match status" value="1"/>
</dbReference>
<reference evidence="3 4" key="1">
    <citation type="journal article" date="2015" name="Genome Announc.">
        <title>Genome Sequence of 'Candidatus Thioglobus singularis' Strain PS1, a Mixotroph from the SUP05 Clade of Marine Gammaproteobacteria.</title>
        <authorList>
            <person name="Marshall K.T."/>
            <person name="Morris R.M."/>
        </authorList>
    </citation>
    <scope>NUCLEOTIDE SEQUENCE [LARGE SCALE GENOMIC DNA]</scope>
    <source>
        <strain evidence="3 4">PS1</strain>
    </source>
</reference>
<sequence>MIDESDKSLFRSTVDFQKPLDKDSHKKQNPRKMSSSKPFENYSFLYEANITGSEVITHFKDGLSPKVLKKMKQGNIGSTPSIDLHGYKIEQACQSVSDFIHFHSDKRFIQIIHGKGYHSDNGLSIMKSQVVHYLKQHPNVLAFCSCPQDMGGTGAVFVHLKTDV</sequence>